<dbReference type="EMBL" id="QSHM01000021">
    <property type="protein sequence ID" value="RHC11516.1"/>
    <property type="molecule type" value="Genomic_DNA"/>
</dbReference>
<gene>
    <name evidence="3" type="ORF">DW858_13305</name>
</gene>
<comment type="caution">
    <text evidence="3">The sequence shown here is derived from an EMBL/GenBank/DDBJ whole genome shotgun (WGS) entry which is preliminary data.</text>
</comment>
<dbReference type="InterPro" id="IPR008984">
    <property type="entry name" value="SMAD_FHA_dom_sf"/>
</dbReference>
<dbReference type="Pfam" id="PF19909">
    <property type="entry name" value="DUF6382"/>
    <property type="match status" value="1"/>
</dbReference>
<evidence type="ECO:0000313" key="3">
    <source>
        <dbReference type="EMBL" id="RHC11516.1"/>
    </source>
</evidence>
<keyword evidence="1" id="KW-0472">Membrane</keyword>
<dbReference type="Pfam" id="PF00498">
    <property type="entry name" value="FHA"/>
    <property type="match status" value="1"/>
</dbReference>
<reference evidence="3 4" key="1">
    <citation type="submission" date="2018-08" db="EMBL/GenBank/DDBJ databases">
        <title>A genome reference for cultivated species of the human gut microbiota.</title>
        <authorList>
            <person name="Zou Y."/>
            <person name="Xue W."/>
            <person name="Luo G."/>
        </authorList>
    </citation>
    <scope>NUCLEOTIDE SEQUENCE [LARGE SCALE GENOMIC DNA]</scope>
    <source>
        <strain evidence="3 4">AM37-3BH</strain>
    </source>
</reference>
<keyword evidence="1" id="KW-0812">Transmembrane</keyword>
<dbReference type="SMART" id="SM00240">
    <property type="entry name" value="FHA"/>
    <property type="match status" value="1"/>
</dbReference>
<sequence>MHLKNLRIRGGLILGKENINIKYEHQNNSNYLVIEDNVEYDDYQYKMLRRNKPEHFLRFSMYSVNGRYGIYYDITSRQQLSKYYEYGKMTMEDVKSICVNISEMVRIAEDYMLDIDHVKIEPRFIYMDVGTKKLQFVYHTKVNGYSFNESLKILFEFILEHFDHSLDKESIVQLYEVYQKVIVGDYDPFNLMRMFGIKKVKKEEESVIQDMPEKRDKEIKTVIAEQMISDKEEKADESDVNIRRVIIGVVSMAFGLLSIFVPGLIPFRIPSVLSFICIGAGIGILVFCKKENKKLQSVIFTQKQSIPYVMKKDTAKVLHNESVNLNNKCIQQEETVSYDDICNETMLLSEYMPEKNSKKELKLVLQKENLIGEVLIYIRGVENEDSVICMDKYPYVIGSFEKMSDVVIKAQVVSRMHCCIYHEAFKDDEYLVEDLNATNGTYLNGERLGNHERKKLSDGDVLKIAAISFKVEIS</sequence>
<evidence type="ECO:0000256" key="1">
    <source>
        <dbReference type="SAM" id="Phobius"/>
    </source>
</evidence>
<dbReference type="PANTHER" id="PTHR23308">
    <property type="entry name" value="NUCLEAR INHIBITOR OF PROTEIN PHOSPHATASE-1"/>
    <property type="match status" value="1"/>
</dbReference>
<feature type="domain" description="FHA" evidence="2">
    <location>
        <begin position="395"/>
        <end position="448"/>
    </location>
</feature>
<dbReference type="SUPFAM" id="SSF49879">
    <property type="entry name" value="SMAD/FHA domain"/>
    <property type="match status" value="1"/>
</dbReference>
<dbReference type="InterPro" id="IPR045962">
    <property type="entry name" value="DUF6382"/>
</dbReference>
<dbReference type="InterPro" id="IPR050923">
    <property type="entry name" value="Cell_Proc_Reg/RNA_Proc"/>
</dbReference>
<protein>
    <submittedName>
        <fullName evidence="3">FHA domain-containing protein</fullName>
    </submittedName>
</protein>
<dbReference type="PROSITE" id="PS50006">
    <property type="entry name" value="FHA_DOMAIN"/>
    <property type="match status" value="1"/>
</dbReference>
<name>A0A413YR11_9FIRM</name>
<organism evidence="3 4">
    <name type="scientific">Lachnospira eligens</name>
    <dbReference type="NCBI Taxonomy" id="39485"/>
    <lineage>
        <taxon>Bacteria</taxon>
        <taxon>Bacillati</taxon>
        <taxon>Bacillota</taxon>
        <taxon>Clostridia</taxon>
        <taxon>Lachnospirales</taxon>
        <taxon>Lachnospiraceae</taxon>
        <taxon>Lachnospira</taxon>
    </lineage>
</organism>
<evidence type="ECO:0000259" key="2">
    <source>
        <dbReference type="PROSITE" id="PS50006"/>
    </source>
</evidence>
<evidence type="ECO:0000313" key="4">
    <source>
        <dbReference type="Proteomes" id="UP000285844"/>
    </source>
</evidence>
<dbReference type="Gene3D" id="2.60.200.20">
    <property type="match status" value="1"/>
</dbReference>
<dbReference type="InterPro" id="IPR000253">
    <property type="entry name" value="FHA_dom"/>
</dbReference>
<proteinExistence type="predicted"/>
<dbReference type="Proteomes" id="UP000285844">
    <property type="component" value="Unassembled WGS sequence"/>
</dbReference>
<dbReference type="AlphaFoldDB" id="A0A413YR11"/>
<feature type="transmembrane region" description="Helical" evidence="1">
    <location>
        <begin position="271"/>
        <end position="288"/>
    </location>
</feature>
<accession>A0A413YR11</accession>
<keyword evidence="1" id="KW-1133">Transmembrane helix</keyword>
<feature type="transmembrane region" description="Helical" evidence="1">
    <location>
        <begin position="245"/>
        <end position="265"/>
    </location>
</feature>
<dbReference type="CDD" id="cd00060">
    <property type="entry name" value="FHA"/>
    <property type="match status" value="1"/>
</dbReference>